<dbReference type="GO" id="GO:0005634">
    <property type="term" value="C:nucleus"/>
    <property type="evidence" value="ECO:0007669"/>
    <property type="project" value="TreeGrafter"/>
</dbReference>
<dbReference type="PANTHER" id="PTHR23003">
    <property type="entry name" value="RNA RECOGNITION MOTIF RRM DOMAIN CONTAINING PROTEIN"/>
    <property type="match status" value="1"/>
</dbReference>
<accession>A0A836CZI4</accession>
<evidence type="ECO:0000313" key="4">
    <source>
        <dbReference type="EMBL" id="KAG5205442.1"/>
    </source>
</evidence>
<keyword evidence="1 2" id="KW-0694">RNA-binding</keyword>
<dbReference type="AlphaFoldDB" id="A0A836CZI4"/>
<dbReference type="GO" id="GO:0005737">
    <property type="term" value="C:cytoplasm"/>
    <property type="evidence" value="ECO:0007669"/>
    <property type="project" value="TreeGrafter"/>
</dbReference>
<comment type="caution">
    <text evidence="4">The sequence shown here is derived from an EMBL/GenBank/DDBJ whole genome shotgun (WGS) entry which is preliminary data.</text>
</comment>
<dbReference type="InterPro" id="IPR012677">
    <property type="entry name" value="Nucleotide-bd_a/b_plait_sf"/>
</dbReference>
<evidence type="ECO:0000256" key="2">
    <source>
        <dbReference type="PROSITE-ProRule" id="PRU00176"/>
    </source>
</evidence>
<evidence type="ECO:0000259" key="3">
    <source>
        <dbReference type="PROSITE" id="PS50102"/>
    </source>
</evidence>
<feature type="domain" description="RRM" evidence="3">
    <location>
        <begin position="14"/>
        <end position="54"/>
    </location>
</feature>
<evidence type="ECO:0000313" key="5">
    <source>
        <dbReference type="Proteomes" id="UP000664991"/>
    </source>
</evidence>
<dbReference type="InterPro" id="IPR050374">
    <property type="entry name" value="RRT5_SRSF_SR"/>
</dbReference>
<dbReference type="Gene3D" id="3.30.70.330">
    <property type="match status" value="1"/>
</dbReference>
<dbReference type="Pfam" id="PF00076">
    <property type="entry name" value="RRM_1"/>
    <property type="match status" value="1"/>
</dbReference>
<reference evidence="4 5" key="1">
    <citation type="submission" date="2020-12" db="EMBL/GenBank/DDBJ databases">
        <title>De novo assembly of Tibetan sheep genome.</title>
        <authorList>
            <person name="Li X."/>
        </authorList>
    </citation>
    <scope>NUCLEOTIDE SEQUENCE [LARGE SCALE GENOMIC DNA]</scope>
    <source>
        <tissue evidence="4">Heart</tissue>
    </source>
</reference>
<protein>
    <recommendedName>
        <fullName evidence="3">RRM domain-containing protein</fullName>
    </recommendedName>
</protein>
<sequence length="73" mass="8514">MSGWADERGGEGDGRIYVGNLPSDVREKDLEDLFYKYGRISEIELKNRHGLVPFAFYIYIRVGHWKLYGENES</sequence>
<organism evidence="4 5">
    <name type="scientific">Ovis aries</name>
    <name type="common">Sheep</name>
    <dbReference type="NCBI Taxonomy" id="9940"/>
    <lineage>
        <taxon>Eukaryota</taxon>
        <taxon>Metazoa</taxon>
        <taxon>Chordata</taxon>
        <taxon>Craniata</taxon>
        <taxon>Vertebrata</taxon>
        <taxon>Euteleostomi</taxon>
        <taxon>Mammalia</taxon>
        <taxon>Eutheria</taxon>
        <taxon>Laurasiatheria</taxon>
        <taxon>Artiodactyla</taxon>
        <taxon>Ruminantia</taxon>
        <taxon>Pecora</taxon>
        <taxon>Bovidae</taxon>
        <taxon>Caprinae</taxon>
        <taxon>Ovis</taxon>
    </lineage>
</organism>
<dbReference type="Proteomes" id="UP000664991">
    <property type="component" value="Unassembled WGS sequence"/>
</dbReference>
<proteinExistence type="predicted"/>
<dbReference type="SUPFAM" id="SSF54928">
    <property type="entry name" value="RNA-binding domain, RBD"/>
    <property type="match status" value="1"/>
</dbReference>
<name>A0A836CZI4_SHEEP</name>
<dbReference type="PROSITE" id="PS50102">
    <property type="entry name" value="RRM"/>
    <property type="match status" value="1"/>
</dbReference>
<gene>
    <name evidence="4" type="ORF">JEQ12_018692</name>
</gene>
<dbReference type="InterPro" id="IPR000504">
    <property type="entry name" value="RRM_dom"/>
</dbReference>
<dbReference type="EMBL" id="JAEMGP010000008">
    <property type="protein sequence ID" value="KAG5205442.1"/>
    <property type="molecule type" value="Genomic_DNA"/>
</dbReference>
<dbReference type="InterPro" id="IPR035979">
    <property type="entry name" value="RBD_domain_sf"/>
</dbReference>
<dbReference type="PANTHER" id="PTHR23003:SF65">
    <property type="entry name" value="RRM DOMAIN-CONTAINING PROTEIN"/>
    <property type="match status" value="1"/>
</dbReference>
<evidence type="ECO:0000256" key="1">
    <source>
        <dbReference type="ARBA" id="ARBA00022884"/>
    </source>
</evidence>
<dbReference type="GO" id="GO:0003729">
    <property type="term" value="F:mRNA binding"/>
    <property type="evidence" value="ECO:0007669"/>
    <property type="project" value="TreeGrafter"/>
</dbReference>